<keyword evidence="1" id="KW-0175">Coiled coil</keyword>
<evidence type="ECO:0000313" key="3">
    <source>
        <dbReference type="Proteomes" id="UP000294558"/>
    </source>
</evidence>
<dbReference type="EMBL" id="SOAU01000001">
    <property type="protein sequence ID" value="TDT14596.1"/>
    <property type="molecule type" value="Genomic_DNA"/>
</dbReference>
<protein>
    <submittedName>
        <fullName evidence="2">Uncharacterized protein</fullName>
    </submittedName>
</protein>
<keyword evidence="3" id="KW-1185">Reference proteome</keyword>
<accession>A0A4R7HWQ4</accession>
<organism evidence="2 3">
    <name type="scientific">Ilumatobacter fluminis</name>
    <dbReference type="NCBI Taxonomy" id="467091"/>
    <lineage>
        <taxon>Bacteria</taxon>
        <taxon>Bacillati</taxon>
        <taxon>Actinomycetota</taxon>
        <taxon>Acidimicrobiia</taxon>
        <taxon>Acidimicrobiales</taxon>
        <taxon>Ilumatobacteraceae</taxon>
        <taxon>Ilumatobacter</taxon>
    </lineage>
</organism>
<evidence type="ECO:0000256" key="1">
    <source>
        <dbReference type="SAM" id="Coils"/>
    </source>
</evidence>
<reference evidence="2 3" key="1">
    <citation type="submission" date="2019-03" db="EMBL/GenBank/DDBJ databases">
        <title>Sequencing the genomes of 1000 actinobacteria strains.</title>
        <authorList>
            <person name="Klenk H.-P."/>
        </authorList>
    </citation>
    <scope>NUCLEOTIDE SEQUENCE [LARGE SCALE GENOMIC DNA]</scope>
    <source>
        <strain evidence="2 3">DSM 18936</strain>
    </source>
</reference>
<feature type="coiled-coil region" evidence="1">
    <location>
        <begin position="173"/>
        <end position="200"/>
    </location>
</feature>
<dbReference type="RefSeq" id="WP_133867129.1">
    <property type="nucleotide sequence ID" value="NZ_SOAU01000001.1"/>
</dbReference>
<name>A0A4R7HWQ4_9ACTN</name>
<evidence type="ECO:0000313" key="2">
    <source>
        <dbReference type="EMBL" id="TDT14596.1"/>
    </source>
</evidence>
<dbReference type="Proteomes" id="UP000294558">
    <property type="component" value="Unassembled WGS sequence"/>
</dbReference>
<dbReference type="OrthoDB" id="4761367at2"/>
<proteinExistence type="predicted"/>
<dbReference type="AlphaFoldDB" id="A0A4R7HWQ4"/>
<sequence>MTLYDRATELRVRLDAANEADVGDELLTRGKSIRDQLSAASEYLAEVKAYRETVGQAGAPKIDPKRLRQSIGGFRGALAKSGPRAFQQQSATTLLEVIGAETKRLDRFVASSWNAQFDQAKASLERVKEGQLNGSIDLRTRARMCAARISTLRSLDPIRERAELENRLGGKGLAACLERVEQLIHELNEAIKAIDDEQAAMTPEVRQVLNRSSSAAGLPLAEITADDLAALRAAGVIDDLVVRRS</sequence>
<comment type="caution">
    <text evidence="2">The sequence shown here is derived from an EMBL/GenBank/DDBJ whole genome shotgun (WGS) entry which is preliminary data.</text>
</comment>
<gene>
    <name evidence="2" type="ORF">BDK89_0151</name>
</gene>